<evidence type="ECO:0000313" key="2">
    <source>
        <dbReference type="EMBL" id="PJZ65435.1"/>
    </source>
</evidence>
<dbReference type="Proteomes" id="UP000231912">
    <property type="component" value="Unassembled WGS sequence"/>
</dbReference>
<keyword evidence="1" id="KW-0812">Transmembrane</keyword>
<dbReference type="AlphaFoldDB" id="A0A2M9ZAJ7"/>
<comment type="caution">
    <text evidence="2">The sequence shown here is derived from an EMBL/GenBank/DDBJ whole genome shotgun (WGS) entry which is preliminary data.</text>
</comment>
<feature type="transmembrane region" description="Helical" evidence="1">
    <location>
        <begin position="12"/>
        <end position="33"/>
    </location>
</feature>
<dbReference type="Pfam" id="PF14903">
    <property type="entry name" value="WG_beta_rep"/>
    <property type="match status" value="4"/>
</dbReference>
<evidence type="ECO:0008006" key="4">
    <source>
        <dbReference type="Google" id="ProtNLM"/>
    </source>
</evidence>
<evidence type="ECO:0000256" key="1">
    <source>
        <dbReference type="SAM" id="Phobius"/>
    </source>
</evidence>
<protein>
    <recommendedName>
        <fullName evidence="4">WG repeat-containing protein</fullName>
    </recommendedName>
</protein>
<organism evidence="2 3">
    <name type="scientific">Leptospira wolffii</name>
    <dbReference type="NCBI Taxonomy" id="409998"/>
    <lineage>
        <taxon>Bacteria</taxon>
        <taxon>Pseudomonadati</taxon>
        <taxon>Spirochaetota</taxon>
        <taxon>Spirochaetia</taxon>
        <taxon>Leptospirales</taxon>
        <taxon>Leptospiraceae</taxon>
        <taxon>Leptospira</taxon>
    </lineage>
</organism>
<dbReference type="PANTHER" id="PTHR37841:SF1">
    <property type="entry name" value="DUF3298 DOMAIN-CONTAINING PROTEIN"/>
    <property type="match status" value="1"/>
</dbReference>
<keyword evidence="1" id="KW-1133">Transmembrane helix</keyword>
<sequence length="614" mass="69556">MKFPFSDLLKSKSARITFLLILVCFCSVLFYFLRNRVNQTEHSCSTKFGIEKPSSSDPIEIWTPDNSRIPPLYFTGHVSKLEDGHTILSDDRNDWNKGLLDRDGNLLFSLEFKELKRLSEDYFLLSSGSYIHSEEIRNSKGERILAENPFYAINWVDMKEKMVGVQLGENDKFGVIDFSGKYLVEPRWEIVEKVPYSEGFFVVQERYKASFSDRSGNTLNIPNGVQKAEPFSQGLAAVQIAGKWGFINTKGQLVIPAEFDAVGPFSEFGFARIESHRTGYSPYIGIIDRKGAKVLEAKHQNIFWKSNNKFFDAYSAESSNSHCGILRYDGSVALPFEYDRCSWNQDLNYGSVRSGENHLLLFANRTGKLESFPFDDVEGKIGEFLSVKNKDRFGLVNGFGETILPTQYSKILISDLEGKQKIFALSPNRTDIFDFDGKRFASLPAGLISCREKICLYKNAKGRMEFTSLDSPGSHSKDFEHIGEFHEGLARFLENGKWGFLDANQKVLIPPKYSSVGDFSEDLVWFKDEVGKFGYMNRKGEIVIPPTFRDAGNFHKGLAPVASDPQGSYGFIDRLGKFAISPVFQTIQDSETDRPIVKYNGKMAVLYLKKCLSR</sequence>
<reference evidence="2 3" key="1">
    <citation type="submission" date="2017-07" db="EMBL/GenBank/DDBJ databases">
        <title>Leptospira spp. isolated from tropical soils.</title>
        <authorList>
            <person name="Thibeaux R."/>
            <person name="Iraola G."/>
            <person name="Ferres I."/>
            <person name="Bierque E."/>
            <person name="Girault D."/>
            <person name="Soupe-Gilbert M.-E."/>
            <person name="Picardeau M."/>
            <person name="Goarant C."/>
        </authorList>
    </citation>
    <scope>NUCLEOTIDE SEQUENCE [LARGE SCALE GENOMIC DNA]</scope>
    <source>
        <strain evidence="2 3">FH2-C-A2</strain>
    </source>
</reference>
<keyword evidence="1" id="KW-0472">Membrane</keyword>
<accession>A0A2M9ZAJ7</accession>
<dbReference type="EMBL" id="NPDT01000005">
    <property type="protein sequence ID" value="PJZ65435.1"/>
    <property type="molecule type" value="Genomic_DNA"/>
</dbReference>
<proteinExistence type="predicted"/>
<gene>
    <name evidence="2" type="ORF">CH371_13670</name>
</gene>
<dbReference type="InterPro" id="IPR032774">
    <property type="entry name" value="WG_beta_rep"/>
</dbReference>
<name>A0A2M9ZAJ7_9LEPT</name>
<evidence type="ECO:0000313" key="3">
    <source>
        <dbReference type="Proteomes" id="UP000231912"/>
    </source>
</evidence>
<dbReference type="PANTHER" id="PTHR37841">
    <property type="entry name" value="GLR2918 PROTEIN"/>
    <property type="match status" value="1"/>
</dbReference>